<dbReference type="InterPro" id="IPR015872">
    <property type="entry name" value="TFIIA_gsu_N"/>
</dbReference>
<comment type="subcellular location">
    <subcellularLocation>
        <location evidence="1 8">Nucleus</location>
    </subcellularLocation>
</comment>
<dbReference type="InterPro" id="IPR009083">
    <property type="entry name" value="TFIIA_a-hlx"/>
</dbReference>
<evidence type="ECO:0000256" key="3">
    <source>
        <dbReference type="ARBA" id="ARBA00019928"/>
    </source>
</evidence>
<evidence type="ECO:0000256" key="1">
    <source>
        <dbReference type="ARBA" id="ARBA00004123"/>
    </source>
</evidence>
<evidence type="ECO:0000256" key="8">
    <source>
        <dbReference type="PIRNR" id="PIRNR009415"/>
    </source>
</evidence>
<dbReference type="GO" id="GO:0006367">
    <property type="term" value="P:transcription initiation at RNA polymerase II promoter"/>
    <property type="evidence" value="ECO:0007669"/>
    <property type="project" value="InterPro"/>
</dbReference>
<protein>
    <recommendedName>
        <fullName evidence="3 8">Transcription initiation factor IIA subunit 2</fullName>
    </recommendedName>
</protein>
<dbReference type="PIRSF" id="PIRSF009415">
    <property type="entry name" value="Hum_TFIIA_gamma"/>
    <property type="match status" value="1"/>
</dbReference>
<dbReference type="SUPFAM" id="SSF50784">
    <property type="entry name" value="Transcription factor IIA (TFIIA), beta-barrel domain"/>
    <property type="match status" value="1"/>
</dbReference>
<dbReference type="Gene3D" id="1.10.287.190">
    <property type="entry name" value="Transcription factor IIA gamma subunit, alpha-helical domain"/>
    <property type="match status" value="1"/>
</dbReference>
<dbReference type="Proteomes" id="UP001212841">
    <property type="component" value="Unassembled WGS sequence"/>
</dbReference>
<dbReference type="SUPFAM" id="SSF47396">
    <property type="entry name" value="Transcription factor IIA (TFIIA), alpha-helical domain"/>
    <property type="match status" value="1"/>
</dbReference>
<proteinExistence type="inferred from homology"/>
<comment type="similarity">
    <text evidence="2 8">Belongs to the TFIIA subunit 2 family.</text>
</comment>
<dbReference type="EMBL" id="JADGJD010000028">
    <property type="protein sequence ID" value="KAJ3056560.1"/>
    <property type="molecule type" value="Genomic_DNA"/>
</dbReference>
<dbReference type="FunFam" id="1.10.287.190:FF:000001">
    <property type="entry name" value="Transcription initiation factor IIA subunit 2"/>
    <property type="match status" value="1"/>
</dbReference>
<dbReference type="CDD" id="cd10145">
    <property type="entry name" value="TFIIA_gamma_N"/>
    <property type="match status" value="1"/>
</dbReference>
<dbReference type="AlphaFoldDB" id="A0AAD5SQX0"/>
<comment type="caution">
    <text evidence="11">The sequence shown here is derived from an EMBL/GenBank/DDBJ whole genome shotgun (WGS) entry which is preliminary data.</text>
</comment>
<evidence type="ECO:0000256" key="6">
    <source>
        <dbReference type="ARBA" id="ARBA00023242"/>
    </source>
</evidence>
<evidence type="ECO:0000313" key="12">
    <source>
        <dbReference type="Proteomes" id="UP001212841"/>
    </source>
</evidence>
<dbReference type="Pfam" id="PF02751">
    <property type="entry name" value="TFIIA_gamma_C"/>
    <property type="match status" value="1"/>
</dbReference>
<dbReference type="GO" id="GO:0005672">
    <property type="term" value="C:transcription factor TFIIA complex"/>
    <property type="evidence" value="ECO:0007669"/>
    <property type="project" value="InterPro"/>
</dbReference>
<dbReference type="Pfam" id="PF02268">
    <property type="entry name" value="TFIIA_gamma_N"/>
    <property type="match status" value="1"/>
</dbReference>
<dbReference type="InterPro" id="IPR015871">
    <property type="entry name" value="TFIIA_gsu_C"/>
</dbReference>
<feature type="domain" description="Transcription initiation factor IIA gamma subunit C-terminal" evidence="10">
    <location>
        <begin position="60"/>
        <end position="102"/>
    </location>
</feature>
<dbReference type="Gene3D" id="2.30.18.10">
    <property type="entry name" value="Transcription factor IIA (TFIIA), beta-barrel domain"/>
    <property type="match status" value="1"/>
</dbReference>
<keyword evidence="4 8" id="KW-0805">Transcription regulation</keyword>
<evidence type="ECO:0000256" key="7">
    <source>
        <dbReference type="ARBA" id="ARBA00024733"/>
    </source>
</evidence>
<sequence>MAQYELYRRSSLGMALTDTLDELISDSHIDPQLAMKVLSQFDNSIAEALHSKVKAKANIKGHLHVYRFCDDVWTFIVENPQFRFDGNEPVTADKIKVVACTAKVAATNQPAAGGGAGNA</sequence>
<evidence type="ECO:0000313" key="11">
    <source>
        <dbReference type="EMBL" id="KAJ3056560.1"/>
    </source>
</evidence>
<keyword evidence="6 8" id="KW-0539">Nucleus</keyword>
<evidence type="ECO:0000256" key="5">
    <source>
        <dbReference type="ARBA" id="ARBA00023163"/>
    </source>
</evidence>
<organism evidence="11 12">
    <name type="scientific">Rhizophlyctis rosea</name>
    <dbReference type="NCBI Taxonomy" id="64517"/>
    <lineage>
        <taxon>Eukaryota</taxon>
        <taxon>Fungi</taxon>
        <taxon>Fungi incertae sedis</taxon>
        <taxon>Chytridiomycota</taxon>
        <taxon>Chytridiomycota incertae sedis</taxon>
        <taxon>Chytridiomycetes</taxon>
        <taxon>Rhizophlyctidales</taxon>
        <taxon>Rhizophlyctidaceae</taxon>
        <taxon>Rhizophlyctis</taxon>
    </lineage>
</organism>
<comment type="function">
    <text evidence="7">TFIIA is a component of the transcription machinery of RNA polymerase II and plays an important role in transcriptional activation. TFIIA in a complex with TBP mediates transcriptional activity.</text>
</comment>
<gene>
    <name evidence="11" type="primary">TOA2</name>
    <name evidence="11" type="ORF">HK097_005956</name>
</gene>
<feature type="domain" description="Transcription initiation factor IIA gamma subunit N-terminal" evidence="9">
    <location>
        <begin position="4"/>
        <end position="49"/>
    </location>
</feature>
<dbReference type="InterPro" id="IPR009088">
    <property type="entry name" value="TFIIA_b-brl"/>
</dbReference>
<dbReference type="PANTHER" id="PTHR10966">
    <property type="entry name" value="TRANSCRIPTION INITIATION FACTOR IIA SUBUNIT 2"/>
    <property type="match status" value="1"/>
</dbReference>
<name>A0AAD5SQX0_9FUNG</name>
<keyword evidence="12" id="KW-1185">Reference proteome</keyword>
<evidence type="ECO:0000256" key="4">
    <source>
        <dbReference type="ARBA" id="ARBA00023015"/>
    </source>
</evidence>
<accession>A0AAD5SQX0</accession>
<evidence type="ECO:0000259" key="10">
    <source>
        <dbReference type="Pfam" id="PF02751"/>
    </source>
</evidence>
<dbReference type="CDD" id="cd10014">
    <property type="entry name" value="TFIIA_gamma_C"/>
    <property type="match status" value="1"/>
</dbReference>
<keyword evidence="5 8" id="KW-0804">Transcription</keyword>
<dbReference type="InterPro" id="IPR003194">
    <property type="entry name" value="TFIIA_gsu"/>
</dbReference>
<reference evidence="11" key="1">
    <citation type="submission" date="2020-05" db="EMBL/GenBank/DDBJ databases">
        <title>Phylogenomic resolution of chytrid fungi.</title>
        <authorList>
            <person name="Stajich J.E."/>
            <person name="Amses K."/>
            <person name="Simmons R."/>
            <person name="Seto K."/>
            <person name="Myers J."/>
            <person name="Bonds A."/>
            <person name="Quandt C.A."/>
            <person name="Barry K."/>
            <person name="Liu P."/>
            <person name="Grigoriev I."/>
            <person name="Longcore J.E."/>
            <person name="James T.Y."/>
        </authorList>
    </citation>
    <scope>NUCLEOTIDE SEQUENCE</scope>
    <source>
        <strain evidence="11">JEL0318</strain>
    </source>
</reference>
<evidence type="ECO:0000256" key="2">
    <source>
        <dbReference type="ARBA" id="ARBA00007675"/>
    </source>
</evidence>
<evidence type="ECO:0000259" key="9">
    <source>
        <dbReference type="Pfam" id="PF02268"/>
    </source>
</evidence>